<gene>
    <name evidence="1" type="ORF">RGCCGE502_09995</name>
</gene>
<keyword evidence="2" id="KW-1185">Reference proteome</keyword>
<protein>
    <submittedName>
        <fullName evidence="1">Uncharacterized protein</fullName>
    </submittedName>
</protein>
<dbReference type="AlphaFoldDB" id="S3HL15"/>
<evidence type="ECO:0000313" key="1">
    <source>
        <dbReference type="EMBL" id="EPE98750.1"/>
    </source>
</evidence>
<evidence type="ECO:0000313" key="2">
    <source>
        <dbReference type="Proteomes" id="UP000014411"/>
    </source>
</evidence>
<dbReference type="EMBL" id="AEYE02000011">
    <property type="protein sequence ID" value="EPE98750.1"/>
    <property type="molecule type" value="Genomic_DNA"/>
</dbReference>
<name>S3HL15_9HYPH</name>
<dbReference type="HOGENOM" id="CLU_2773042_0_0_5"/>
<sequence length="69" mass="7878">MIALIRKLRDRDGDTEETDLGTTILLFACISEIREIAHPPGTILLSANYPSWVTNPFMINRLFRRIGSF</sequence>
<reference evidence="1 2" key="1">
    <citation type="journal article" date="2012" name="J. Bacteriol.">
        <title>Genome sequence of Rhizobium grahamii CCGE502, a broad-host-range symbiont with low nodulation competitiveness in Phaseolus vulgaris.</title>
        <authorList>
            <person name="Althabegoiti M.J."/>
            <person name="Lozano L."/>
            <person name="Torres-Tejerizo G."/>
            <person name="Ormeno-Orrillo E."/>
            <person name="Rogel M.A."/>
            <person name="Gonzalez V."/>
            <person name="Martinez-Romero E."/>
        </authorList>
    </citation>
    <scope>NUCLEOTIDE SEQUENCE [LARGE SCALE GENOMIC DNA]</scope>
    <source>
        <strain evidence="1 2">CCGE 502</strain>
    </source>
</reference>
<accession>S3HL15</accession>
<organism evidence="1 2">
    <name type="scientific">Rhizobium grahamii CCGE 502</name>
    <dbReference type="NCBI Taxonomy" id="990285"/>
    <lineage>
        <taxon>Bacteria</taxon>
        <taxon>Pseudomonadati</taxon>
        <taxon>Pseudomonadota</taxon>
        <taxon>Alphaproteobacteria</taxon>
        <taxon>Hyphomicrobiales</taxon>
        <taxon>Rhizobiaceae</taxon>
        <taxon>Rhizobium/Agrobacterium group</taxon>
        <taxon>Rhizobium</taxon>
    </lineage>
</organism>
<proteinExistence type="predicted"/>
<dbReference type="Proteomes" id="UP000014411">
    <property type="component" value="Unassembled WGS sequence"/>
</dbReference>
<comment type="caution">
    <text evidence="1">The sequence shown here is derived from an EMBL/GenBank/DDBJ whole genome shotgun (WGS) entry which is preliminary data.</text>
</comment>